<dbReference type="InterPro" id="IPR036770">
    <property type="entry name" value="Ankyrin_rpt-contain_sf"/>
</dbReference>
<feature type="region of interest" description="Disordered" evidence="1">
    <location>
        <begin position="436"/>
        <end position="460"/>
    </location>
</feature>
<feature type="compositionally biased region" description="Basic residues" evidence="1">
    <location>
        <begin position="436"/>
        <end position="448"/>
    </location>
</feature>
<protein>
    <recommendedName>
        <fullName evidence="4">DUF3447 domain-containing protein</fullName>
    </recommendedName>
</protein>
<name>A0ABR2GYU2_9EUKA</name>
<proteinExistence type="predicted"/>
<comment type="caution">
    <text evidence="2">The sequence shown here is derived from an EMBL/GenBank/DDBJ whole genome shotgun (WGS) entry which is preliminary data.</text>
</comment>
<dbReference type="EMBL" id="JAPFFF010000053">
    <property type="protein sequence ID" value="KAK8839104.1"/>
    <property type="molecule type" value="Genomic_DNA"/>
</dbReference>
<dbReference type="Proteomes" id="UP001470230">
    <property type="component" value="Unassembled WGS sequence"/>
</dbReference>
<accession>A0ABR2GYU2</accession>
<dbReference type="PANTHER" id="PTHR24159">
    <property type="match status" value="1"/>
</dbReference>
<evidence type="ECO:0000313" key="2">
    <source>
        <dbReference type="EMBL" id="KAK8839104.1"/>
    </source>
</evidence>
<evidence type="ECO:0008006" key="4">
    <source>
        <dbReference type="Google" id="ProtNLM"/>
    </source>
</evidence>
<reference evidence="2 3" key="1">
    <citation type="submission" date="2024-04" db="EMBL/GenBank/DDBJ databases">
        <title>Tritrichomonas musculus Genome.</title>
        <authorList>
            <person name="Alves-Ferreira E."/>
            <person name="Grigg M."/>
            <person name="Lorenzi H."/>
            <person name="Galac M."/>
        </authorList>
    </citation>
    <scope>NUCLEOTIDE SEQUENCE [LARGE SCALE GENOMIC DNA]</scope>
    <source>
        <strain evidence="2 3">EAF2021</strain>
    </source>
</reference>
<evidence type="ECO:0000256" key="1">
    <source>
        <dbReference type="SAM" id="MobiDB-lite"/>
    </source>
</evidence>
<dbReference type="SUPFAM" id="SSF48403">
    <property type="entry name" value="Ankyrin repeat"/>
    <property type="match status" value="1"/>
</dbReference>
<evidence type="ECO:0000313" key="3">
    <source>
        <dbReference type="Proteomes" id="UP001470230"/>
    </source>
</evidence>
<dbReference type="Gene3D" id="1.25.40.20">
    <property type="entry name" value="Ankyrin repeat-containing domain"/>
    <property type="match status" value="1"/>
</dbReference>
<gene>
    <name evidence="2" type="ORF">M9Y10_032575</name>
</gene>
<dbReference type="PANTHER" id="PTHR24159:SF5">
    <property type="entry name" value="ANK_REP_REGION DOMAIN-CONTAINING PROTEIN"/>
    <property type="match status" value="1"/>
</dbReference>
<organism evidence="2 3">
    <name type="scientific">Tritrichomonas musculus</name>
    <dbReference type="NCBI Taxonomy" id="1915356"/>
    <lineage>
        <taxon>Eukaryota</taxon>
        <taxon>Metamonada</taxon>
        <taxon>Parabasalia</taxon>
        <taxon>Tritrichomonadida</taxon>
        <taxon>Tritrichomonadidae</taxon>
        <taxon>Tritrichomonas</taxon>
    </lineage>
</organism>
<keyword evidence="3" id="KW-1185">Reference proteome</keyword>
<sequence length="460" mass="54580">MEQYEIYTKLQNLLLSMNENGSSNQVMNYILENELLKDKGISLSTMKLLSSFVYSHTKQLNTIVSMLKKIPKIGIFTYIHDIDFDGIGAMYEIIQKIQISYYLLYKSKHITKEKYKQYLKNTNRSCRYLTERCNRINYYNIFNHSEDVCPFYKAIFNDDVDLLQNIIEHTNFDIQKAIKFPIFKLYNFFSSPILLEYSAFYGSIRCFKYLLMKSDNVDYSRLLEYAVAGGNIEIIHITENMSHDINILKNVKLLYMAITFMHNELIEYIVDNYGVKIDGECYILCINNANYAAMIMLIDLDKARSINDFGEHGFTPLMKAVFEGFFDYFVFLLSIEAVEHTKCCPDYGSILFCAALVGKLNIAEYIIKNKLYIDGESSIWTFREVHELYMHYKEIELEKSESNNIWVEFIEEFDDEDEKNYIIKKRYYDAKYKKKEKKRKRFHSLKKREKNELYSRSPNK</sequence>